<proteinExistence type="predicted"/>
<reference evidence="1 2" key="1">
    <citation type="journal article" date="2012" name="J. Bacteriol.">
        <title>Genome Sequence of the Halotolerant Bacterium Imtechella halotolerans K1T.</title>
        <authorList>
            <person name="Kumar S."/>
            <person name="Vikram S."/>
            <person name="Subramanian S."/>
            <person name="Raghava G.P."/>
            <person name="Pinnaka A.K."/>
        </authorList>
    </citation>
    <scope>NUCLEOTIDE SEQUENCE [LARGE SCALE GENOMIC DNA]</scope>
    <source>
        <strain evidence="1 2">K1</strain>
    </source>
</reference>
<name>I0WFH7_9FLAO</name>
<dbReference type="Pfam" id="PF19515">
    <property type="entry name" value="DUF6048"/>
    <property type="match status" value="1"/>
</dbReference>
<dbReference type="Proteomes" id="UP000005938">
    <property type="component" value="Unassembled WGS sequence"/>
</dbReference>
<dbReference type="InterPro" id="IPR046111">
    <property type="entry name" value="DUF6048"/>
</dbReference>
<dbReference type="AlphaFoldDB" id="I0WFH7"/>
<dbReference type="PATRIC" id="fig|946077.3.peg.1496"/>
<dbReference type="eggNOG" id="ENOG502Z9BE">
    <property type="taxonomic scope" value="Bacteria"/>
</dbReference>
<dbReference type="RefSeq" id="WP_008239013.1">
    <property type="nucleotide sequence ID" value="NZ_AJJU01000007.1"/>
</dbReference>
<organism evidence="1 2">
    <name type="scientific">Imtechella halotolerans K1</name>
    <dbReference type="NCBI Taxonomy" id="946077"/>
    <lineage>
        <taxon>Bacteria</taxon>
        <taxon>Pseudomonadati</taxon>
        <taxon>Bacteroidota</taxon>
        <taxon>Flavobacteriia</taxon>
        <taxon>Flavobacteriales</taxon>
        <taxon>Flavobacteriaceae</taxon>
        <taxon>Imtechella</taxon>
    </lineage>
</organism>
<evidence type="ECO:0000313" key="1">
    <source>
        <dbReference type="EMBL" id="EID75143.1"/>
    </source>
</evidence>
<dbReference type="EMBL" id="AJJU01000007">
    <property type="protein sequence ID" value="EID75143.1"/>
    <property type="molecule type" value="Genomic_DNA"/>
</dbReference>
<keyword evidence="2" id="KW-1185">Reference proteome</keyword>
<dbReference type="STRING" id="946077.W5A_07402"/>
<protein>
    <submittedName>
        <fullName evidence="1">Uncharacterized protein</fullName>
    </submittedName>
</protein>
<comment type="caution">
    <text evidence="1">The sequence shown here is derived from an EMBL/GenBank/DDBJ whole genome shotgun (WGS) entry which is preliminary data.</text>
</comment>
<accession>I0WFH7</accession>
<evidence type="ECO:0000313" key="2">
    <source>
        <dbReference type="Proteomes" id="UP000005938"/>
    </source>
</evidence>
<gene>
    <name evidence="1" type="ORF">W5A_07402</name>
</gene>
<dbReference type="OrthoDB" id="1199048at2"/>
<sequence length="245" mass="28228">MKEKHISTYITSIFLLLSLTLIAQETAKDSLGYQQRYGLRIGIDLSKPIRSFLNDNYRGLELMGDYRLTQRHYIAAEIGTEENTIEDEYISFSSKGNYLKVGFDYNTYENWYGMENMIFAGARYGFGTFNQTLNSYSIYNQNHYWQEDQSSGRNPDLLKEYSGLTAHWLEVVVGLKAELFNNLYLGASLRLNYLVTDSSSDAFPALWIPGFNKVTDDSKFGVGFNYGLTYFLPLYKKSKKSEIKD</sequence>